<protein>
    <submittedName>
        <fullName evidence="1">Uncharacterized protein</fullName>
    </submittedName>
</protein>
<dbReference type="EMBL" id="AP021906">
    <property type="protein sequence ID" value="BBP89575.1"/>
    <property type="molecule type" value="Genomic_DNA"/>
</dbReference>
<organism evidence="1 2">
    <name type="scientific">Bacillus safensis</name>
    <dbReference type="NCBI Taxonomy" id="561879"/>
    <lineage>
        <taxon>Bacteria</taxon>
        <taxon>Bacillati</taxon>
        <taxon>Bacillota</taxon>
        <taxon>Bacilli</taxon>
        <taxon>Bacillales</taxon>
        <taxon>Bacillaceae</taxon>
        <taxon>Bacillus</taxon>
    </lineage>
</organism>
<reference evidence="1 2" key="1">
    <citation type="submission" date="2019-12" db="EMBL/GenBank/DDBJ databases">
        <title>Full genome sequence of a Bacillus safensis strain isolated from commercially available natto in Indonesia.</title>
        <authorList>
            <person name="Yoshida M."/>
            <person name="Uomi M."/>
            <person name="Waturangi D."/>
            <person name="Ekaputri J.J."/>
            <person name="Setiamarga D.H.E."/>
        </authorList>
    </citation>
    <scope>NUCLEOTIDE SEQUENCE [LARGE SCALE GENOMIC DNA]</scope>
    <source>
        <strain evidence="1 2">IDN1</strain>
    </source>
</reference>
<dbReference type="AlphaFoldDB" id="A0A5S9M9P0"/>
<accession>A0A5S9M9P0</accession>
<sequence length="81" mass="9894">MDRVNAHINVMRDRWKTSNPYQKSRIKKKTDWIGLGHIKHNVICLSYYSNSVFKEERRFCVYKCNYLIFEESHDLECYDQT</sequence>
<evidence type="ECO:0000313" key="1">
    <source>
        <dbReference type="EMBL" id="BBP89575.1"/>
    </source>
</evidence>
<gene>
    <name evidence="1" type="ORF">BsIDN1_31930</name>
</gene>
<name>A0A5S9M9P0_BACIA</name>
<evidence type="ECO:0000313" key="2">
    <source>
        <dbReference type="Proteomes" id="UP000464658"/>
    </source>
</evidence>
<dbReference type="Proteomes" id="UP000464658">
    <property type="component" value="Chromosome"/>
</dbReference>
<proteinExistence type="predicted"/>